<proteinExistence type="inferred from homology"/>
<dbReference type="PANTHER" id="PTHR45753:SF3">
    <property type="entry name" value="ORNITHINE TRANSCARBAMYLASE, MITOCHONDRIAL"/>
    <property type="match status" value="1"/>
</dbReference>
<evidence type="ECO:0000256" key="1">
    <source>
        <dbReference type="ARBA" id="ARBA00007805"/>
    </source>
</evidence>
<dbReference type="GeneID" id="108564525"/>
<keyword evidence="4" id="KW-1185">Reference proteome</keyword>
<name>A0ABM1MWY0_NICVS</name>
<evidence type="ECO:0000313" key="4">
    <source>
        <dbReference type="Proteomes" id="UP000695000"/>
    </source>
</evidence>
<evidence type="ECO:0000256" key="3">
    <source>
        <dbReference type="ARBA" id="ARBA00022679"/>
    </source>
</evidence>
<dbReference type="InterPro" id="IPR036901">
    <property type="entry name" value="Asp/Orn_carbamoylTrfase_sf"/>
</dbReference>
<dbReference type="PANTHER" id="PTHR45753">
    <property type="entry name" value="ORNITHINE CARBAMOYLTRANSFERASE, MITOCHONDRIAL"/>
    <property type="match status" value="1"/>
</dbReference>
<feature type="non-terminal residue" evidence="5">
    <location>
        <position position="387"/>
    </location>
</feature>
<dbReference type="Gene3D" id="3.40.50.1370">
    <property type="entry name" value="Aspartate/ornithine carbamoyltransferase"/>
    <property type="match status" value="2"/>
</dbReference>
<dbReference type="RefSeq" id="XP_017779080.1">
    <property type="nucleotide sequence ID" value="XM_017923591.1"/>
</dbReference>
<dbReference type="Proteomes" id="UP000695000">
    <property type="component" value="Unplaced"/>
</dbReference>
<sequence length="387" mass="44576">MRNGVSLIGKSFIRPKDFSVDEIKSLLWTAIDLRRAHETGNLSRDLLKHKRVVYLSSKQTVQSVALASGAHLTGASYNHMVVPSWDYKHNLEHLGKIMNDNVDMFLCQCKRFKVLEEMIPKNRAAIPMVLVKCCKFSTPQALIDLMTIQMKSGKLAGLNISWIGPTCSKINSYLCIYSRLGMNIKYCCNVAPDLPMSPIGLPNASTSTCQVEEFRNFREGLKGTDVIVIKSYKYGDFQLHSEDVALANKDWILIQQFPIKREQIEDSMNDRNMIWESVKNAKYIYAALMIRLLKNYTHNVEKPISKILLTPLIGFVNDDFQTGKAYVRANFEYVRANFEYVRANFENVRVNIEYVRANFEYVRVNLEYVRANFEYVRANLEYVRANL</sequence>
<organism evidence="4 5">
    <name type="scientific">Nicrophorus vespilloides</name>
    <name type="common">Boreal carrion beetle</name>
    <dbReference type="NCBI Taxonomy" id="110193"/>
    <lineage>
        <taxon>Eukaryota</taxon>
        <taxon>Metazoa</taxon>
        <taxon>Ecdysozoa</taxon>
        <taxon>Arthropoda</taxon>
        <taxon>Hexapoda</taxon>
        <taxon>Insecta</taxon>
        <taxon>Pterygota</taxon>
        <taxon>Neoptera</taxon>
        <taxon>Endopterygota</taxon>
        <taxon>Coleoptera</taxon>
        <taxon>Polyphaga</taxon>
        <taxon>Staphyliniformia</taxon>
        <taxon>Silphidae</taxon>
        <taxon>Nicrophorinae</taxon>
        <taxon>Nicrophorus</taxon>
    </lineage>
</organism>
<keyword evidence="3" id="KW-0808">Transferase</keyword>
<protein>
    <recommendedName>
        <fullName evidence="2">ornithine carbamoyltransferase</fullName>
        <ecNumber evidence="2">2.1.3.3</ecNumber>
    </recommendedName>
</protein>
<gene>
    <name evidence="5" type="primary">LOC108564525</name>
</gene>
<dbReference type="EC" id="2.1.3.3" evidence="2"/>
<reference evidence="5" key="1">
    <citation type="submission" date="2025-08" db="UniProtKB">
        <authorList>
            <consortium name="RefSeq"/>
        </authorList>
    </citation>
    <scope>IDENTIFICATION</scope>
    <source>
        <tissue evidence="5">Whole Larva</tissue>
    </source>
</reference>
<dbReference type="SUPFAM" id="SSF53671">
    <property type="entry name" value="Aspartate/ornithine carbamoyltransferase"/>
    <property type="match status" value="1"/>
</dbReference>
<evidence type="ECO:0000256" key="2">
    <source>
        <dbReference type="ARBA" id="ARBA00013007"/>
    </source>
</evidence>
<comment type="similarity">
    <text evidence="1">Belongs to the aspartate/ornithine carbamoyltransferase superfamily. OTCase family.</text>
</comment>
<accession>A0ABM1MWY0</accession>
<evidence type="ECO:0000313" key="5">
    <source>
        <dbReference type="RefSeq" id="XP_017779080.1"/>
    </source>
</evidence>